<dbReference type="EMBL" id="LZSY01000085">
    <property type="protein sequence ID" value="OBB91615.1"/>
    <property type="molecule type" value="Genomic_DNA"/>
</dbReference>
<dbReference type="Proteomes" id="UP000094008">
    <property type="component" value="Unassembled WGS sequence"/>
</dbReference>
<comment type="caution">
    <text evidence="1">The sequence shown here is derived from an EMBL/GenBank/DDBJ whole genome shotgun (WGS) entry which is preliminary data.</text>
</comment>
<organism evidence="1 2">
    <name type="scientific">Mycolicibacterium peregrinum</name>
    <name type="common">Mycobacterium peregrinum</name>
    <dbReference type="NCBI Taxonomy" id="43304"/>
    <lineage>
        <taxon>Bacteria</taxon>
        <taxon>Bacillati</taxon>
        <taxon>Actinomycetota</taxon>
        <taxon>Actinomycetes</taxon>
        <taxon>Mycobacteriales</taxon>
        <taxon>Mycobacteriaceae</taxon>
        <taxon>Mycolicibacterium</taxon>
    </lineage>
</organism>
<proteinExistence type="predicted"/>
<protein>
    <submittedName>
        <fullName evidence="1">Uncharacterized protein</fullName>
    </submittedName>
</protein>
<evidence type="ECO:0000313" key="1">
    <source>
        <dbReference type="EMBL" id="OBB91615.1"/>
    </source>
</evidence>
<accession>A0A1A0W6L2</accession>
<gene>
    <name evidence="1" type="ORF">A5779_23665</name>
</gene>
<evidence type="ECO:0000313" key="2">
    <source>
        <dbReference type="Proteomes" id="UP000094008"/>
    </source>
</evidence>
<name>A0A1A0W6L2_MYCPR</name>
<sequence>MWLITRRGGRRAQQLAVTDPEHREYGRLVQTSSFWRRVHSARMSMRLQDSQQCLATTEFYLNPLDRLDVVHQQIHDSAGAVMATLTRRRRNPAPQRNRFEYQLECSRAVAQPLPALLLAALFAHYFYDRMEDRESFFDRAAFGLSRPSWES</sequence>
<dbReference type="AlphaFoldDB" id="A0A1A0W6L2"/>
<reference evidence="2" key="1">
    <citation type="submission" date="2016-06" db="EMBL/GenBank/DDBJ databases">
        <authorList>
            <person name="Sutton G."/>
            <person name="Brinkac L."/>
            <person name="Sanka R."/>
            <person name="Adams M."/>
            <person name="Lau E."/>
            <person name="Mehaffy C."/>
            <person name="Tameris M."/>
            <person name="Hatherill M."/>
            <person name="Hanekom W."/>
            <person name="Mahomed H."/>
            <person name="Mcshane H."/>
        </authorList>
    </citation>
    <scope>NUCLEOTIDE SEQUENCE [LARGE SCALE GENOMIC DNA]</scope>
    <source>
        <strain evidence="2">852002-10433_SCH5171157</strain>
    </source>
</reference>